<dbReference type="InterPro" id="IPR005018">
    <property type="entry name" value="DOMON_domain"/>
</dbReference>
<evidence type="ECO:0000256" key="7">
    <source>
        <dbReference type="ARBA" id="ARBA00022989"/>
    </source>
</evidence>
<dbReference type="InterPro" id="IPR006593">
    <property type="entry name" value="Cyt_b561/ferric_Rdtase_TM"/>
</dbReference>
<dbReference type="GO" id="GO:0046872">
    <property type="term" value="F:metal ion binding"/>
    <property type="evidence" value="ECO:0007669"/>
    <property type="project" value="UniProtKB-KW"/>
</dbReference>
<feature type="domain" description="DOMON" evidence="14">
    <location>
        <begin position="51"/>
        <end position="165"/>
    </location>
</feature>
<sequence length="389" mass="41788">MTSLKHFTSNMSFLHLLTLSLLLPTVLSATCTTPKLSSTTPYTTCTPLSSLSAALHYTYHPSNHTLSVAFTATPPSSAGWVAWGINPSGTGMLGGQAFVAYKSPSSSAVTVSTFNLSSYAAISAAPLSFPVYSHSGEFNAADGSFTIYAAVKSDGGKVNHIWQVGPGVTKGVPDKHAINAANLQSKATIDVTTGVAADSGASSSSAVDLGLKKRNIHGILNAISWGLLFPFGAIISRYLRTFESADPTWFYLHAICQTSAYGIGVGGWVTGLQLGTMSKGIVYEGHRCIGIVLFSLATLQIFALFLRPRKDHKYRFYWNIYHHSIGYAIIILGIINVFKGLNILEPEKKWRSTYVTILIVLGGVAVLLEALTWVVVLRRKSSRSTKPYA</sequence>
<dbReference type="InterPro" id="IPR017214">
    <property type="entry name" value="UCP037471"/>
</dbReference>
<keyword evidence="6 10" id="KW-0249">Electron transport</keyword>
<dbReference type="PANTHER" id="PTHR23130:SF195">
    <property type="entry name" value="CYTOCHROME B561 AND DOMON DOMAIN-CONTAINING PROTEIN"/>
    <property type="match status" value="1"/>
</dbReference>
<evidence type="ECO:0000256" key="3">
    <source>
        <dbReference type="ARBA" id="ARBA00022692"/>
    </source>
</evidence>
<dbReference type="InterPro" id="IPR045265">
    <property type="entry name" value="AIR12_DOMON"/>
</dbReference>
<feature type="transmembrane region" description="Helical" evidence="12">
    <location>
        <begin position="219"/>
        <end position="238"/>
    </location>
</feature>
<keyword evidence="11" id="KW-0408">Iron</keyword>
<dbReference type="Pfam" id="PF04526">
    <property type="entry name" value="DUF568"/>
    <property type="match status" value="1"/>
</dbReference>
<feature type="binding site" description="axial binding residue" evidence="11">
    <location>
        <position position="217"/>
    </location>
    <ligand>
        <name>heme b</name>
        <dbReference type="ChEBI" id="CHEBI:60344"/>
        <label>1</label>
    </ligand>
    <ligandPart>
        <name>Fe</name>
        <dbReference type="ChEBI" id="CHEBI:18248"/>
    </ligandPart>
</feature>
<evidence type="ECO:0000256" key="11">
    <source>
        <dbReference type="PIRSR" id="PIRSR037471-1"/>
    </source>
</evidence>
<evidence type="ECO:0000256" key="2">
    <source>
        <dbReference type="ARBA" id="ARBA00022448"/>
    </source>
</evidence>
<comment type="function">
    <text evidence="9">May act as a catecholamine-responsive trans-membrane electron transporter.</text>
</comment>
<dbReference type="CDD" id="cd09629">
    <property type="entry name" value="DOMON_CIL1_like"/>
    <property type="match status" value="1"/>
</dbReference>
<keyword evidence="8 10" id="KW-0472">Membrane</keyword>
<evidence type="ECO:0000256" key="10">
    <source>
        <dbReference type="PIRNR" id="PIRNR037471"/>
    </source>
</evidence>
<dbReference type="PROSITE" id="PS50836">
    <property type="entry name" value="DOMON"/>
    <property type="match status" value="1"/>
</dbReference>
<evidence type="ECO:0000256" key="4">
    <source>
        <dbReference type="ARBA" id="ARBA00022723"/>
    </source>
</evidence>
<dbReference type="PROSITE" id="PS50939">
    <property type="entry name" value="CYTOCHROME_B561"/>
    <property type="match status" value="1"/>
</dbReference>
<evidence type="ECO:0000259" key="15">
    <source>
        <dbReference type="PROSITE" id="PS50939"/>
    </source>
</evidence>
<dbReference type="Pfam" id="PF03188">
    <property type="entry name" value="Cytochrom_B561"/>
    <property type="match status" value="1"/>
</dbReference>
<evidence type="ECO:0000256" key="6">
    <source>
        <dbReference type="ARBA" id="ARBA00022982"/>
    </source>
</evidence>
<comment type="cofactor">
    <cofactor evidence="10">
        <name>heme b</name>
        <dbReference type="ChEBI" id="CHEBI:60344"/>
    </cofactor>
    <text evidence="10">Binds 2 heme b groups non-covalently.</text>
</comment>
<evidence type="ECO:0000256" key="5">
    <source>
        <dbReference type="ARBA" id="ARBA00022729"/>
    </source>
</evidence>
<evidence type="ECO:0000256" key="1">
    <source>
        <dbReference type="ARBA" id="ARBA00004141"/>
    </source>
</evidence>
<dbReference type="CDD" id="cd08760">
    <property type="entry name" value="Cyt_b561_FRRS1_like"/>
    <property type="match status" value="1"/>
</dbReference>
<keyword evidence="7 12" id="KW-1133">Transmembrane helix</keyword>
<dbReference type="PANTHER" id="PTHR23130">
    <property type="entry name" value="CYTOCHROME B561 AND DOMON DOMAIN-CONTAINING PROTEIN"/>
    <property type="match status" value="1"/>
</dbReference>
<keyword evidence="17" id="KW-1185">Reference proteome</keyword>
<dbReference type="Proteomes" id="UP001443914">
    <property type="component" value="Unassembled WGS sequence"/>
</dbReference>
<feature type="signal peptide" evidence="13">
    <location>
        <begin position="1"/>
        <end position="28"/>
    </location>
</feature>
<feature type="domain" description="Cytochrome b561" evidence="15">
    <location>
        <begin position="172"/>
        <end position="377"/>
    </location>
</feature>
<evidence type="ECO:0000256" key="9">
    <source>
        <dbReference type="ARBA" id="ARBA00053871"/>
    </source>
</evidence>
<accession>A0AAW1L0S4</accession>
<dbReference type="FunFam" id="1.20.120.1770:FF:000007">
    <property type="entry name" value="Cytochrome b561 and DOMON domain-containing protein"/>
    <property type="match status" value="1"/>
</dbReference>
<dbReference type="EMBL" id="JBDFQZ010000005">
    <property type="protein sequence ID" value="KAK9726653.1"/>
    <property type="molecule type" value="Genomic_DNA"/>
</dbReference>
<feature type="transmembrane region" description="Helical" evidence="12">
    <location>
        <begin position="318"/>
        <end position="338"/>
    </location>
</feature>
<dbReference type="AlphaFoldDB" id="A0AAW1L0S4"/>
<proteinExistence type="predicted"/>
<protein>
    <recommendedName>
        <fullName evidence="10">Cytochrome b561 and DOMON domain-containing protein</fullName>
    </recommendedName>
</protein>
<keyword evidence="5 13" id="KW-0732">Signal</keyword>
<comment type="caution">
    <text evidence="16">The sequence shown here is derived from an EMBL/GenBank/DDBJ whole genome shotgun (WGS) entry which is preliminary data.</text>
</comment>
<feature type="transmembrane region" description="Helical" evidence="12">
    <location>
        <begin position="250"/>
        <end position="269"/>
    </location>
</feature>
<evidence type="ECO:0000313" key="17">
    <source>
        <dbReference type="Proteomes" id="UP001443914"/>
    </source>
</evidence>
<evidence type="ECO:0000256" key="13">
    <source>
        <dbReference type="SAM" id="SignalP"/>
    </source>
</evidence>
<evidence type="ECO:0000256" key="8">
    <source>
        <dbReference type="ARBA" id="ARBA00023136"/>
    </source>
</evidence>
<feature type="binding site" description="axial binding residue" evidence="11">
    <location>
        <position position="286"/>
    </location>
    <ligand>
        <name>heme b</name>
        <dbReference type="ChEBI" id="CHEBI:60344"/>
        <label>1</label>
    </ligand>
    <ligandPart>
        <name>Fe</name>
        <dbReference type="ChEBI" id="CHEBI:18248"/>
    </ligandPart>
</feature>
<keyword evidence="3 12" id="KW-0812">Transmembrane</keyword>
<feature type="binding site" description="axial binding residue" evidence="11">
    <location>
        <position position="253"/>
    </location>
    <ligand>
        <name>heme b</name>
        <dbReference type="ChEBI" id="CHEBI:60344"/>
        <label>1</label>
    </ligand>
    <ligandPart>
        <name>Fe</name>
        <dbReference type="ChEBI" id="CHEBI:18248"/>
    </ligandPart>
</feature>
<evidence type="ECO:0000259" key="14">
    <source>
        <dbReference type="PROSITE" id="PS50836"/>
    </source>
</evidence>
<gene>
    <name evidence="16" type="ORF">RND81_05G228500</name>
</gene>
<dbReference type="PIRSF" id="PIRSF037471">
    <property type="entry name" value="UCP037471"/>
    <property type="match status" value="1"/>
</dbReference>
<dbReference type="SMART" id="SM00665">
    <property type="entry name" value="B561"/>
    <property type="match status" value="1"/>
</dbReference>
<evidence type="ECO:0000313" key="16">
    <source>
        <dbReference type="EMBL" id="KAK9726653.1"/>
    </source>
</evidence>
<comment type="subcellular location">
    <subcellularLocation>
        <location evidence="1">Membrane</location>
        <topology evidence="1">Multi-pass membrane protein</topology>
    </subcellularLocation>
</comment>
<evidence type="ECO:0000256" key="12">
    <source>
        <dbReference type="SAM" id="Phobius"/>
    </source>
</evidence>
<feature type="transmembrane region" description="Helical" evidence="12">
    <location>
        <begin position="353"/>
        <end position="376"/>
    </location>
</feature>
<feature type="transmembrane region" description="Helical" evidence="12">
    <location>
        <begin position="289"/>
        <end position="306"/>
    </location>
</feature>
<feature type="chain" id="PRO_5043318070" description="Cytochrome b561 and DOMON domain-containing protein" evidence="13">
    <location>
        <begin position="29"/>
        <end position="389"/>
    </location>
</feature>
<organism evidence="16 17">
    <name type="scientific">Saponaria officinalis</name>
    <name type="common">Common soapwort</name>
    <name type="synonym">Lychnis saponaria</name>
    <dbReference type="NCBI Taxonomy" id="3572"/>
    <lineage>
        <taxon>Eukaryota</taxon>
        <taxon>Viridiplantae</taxon>
        <taxon>Streptophyta</taxon>
        <taxon>Embryophyta</taxon>
        <taxon>Tracheophyta</taxon>
        <taxon>Spermatophyta</taxon>
        <taxon>Magnoliopsida</taxon>
        <taxon>eudicotyledons</taxon>
        <taxon>Gunneridae</taxon>
        <taxon>Pentapetalae</taxon>
        <taxon>Caryophyllales</taxon>
        <taxon>Caryophyllaceae</taxon>
        <taxon>Caryophylleae</taxon>
        <taxon>Saponaria</taxon>
    </lineage>
</organism>
<feature type="binding site" description="axial binding residue" evidence="11">
    <location>
        <position position="322"/>
    </location>
    <ligand>
        <name>heme b</name>
        <dbReference type="ChEBI" id="CHEBI:60344"/>
        <label>1</label>
    </ligand>
    <ligandPart>
        <name>Fe</name>
        <dbReference type="ChEBI" id="CHEBI:18248"/>
    </ligandPart>
</feature>
<reference evidence="16" key="1">
    <citation type="submission" date="2024-03" db="EMBL/GenBank/DDBJ databases">
        <title>WGS assembly of Saponaria officinalis var. Norfolk2.</title>
        <authorList>
            <person name="Jenkins J."/>
            <person name="Shu S."/>
            <person name="Grimwood J."/>
            <person name="Barry K."/>
            <person name="Goodstein D."/>
            <person name="Schmutz J."/>
            <person name="Leebens-Mack J."/>
            <person name="Osbourn A."/>
        </authorList>
    </citation>
    <scope>NUCLEOTIDE SEQUENCE [LARGE SCALE GENOMIC DNA]</scope>
    <source>
        <strain evidence="16">JIC</strain>
    </source>
</reference>
<dbReference type="GO" id="GO:0016020">
    <property type="term" value="C:membrane"/>
    <property type="evidence" value="ECO:0007669"/>
    <property type="project" value="UniProtKB-SubCell"/>
</dbReference>
<name>A0AAW1L0S4_SAPOF</name>
<keyword evidence="2 10" id="KW-0813">Transport</keyword>
<keyword evidence="4 11" id="KW-0479">Metal-binding</keyword>
<dbReference type="Gene3D" id="1.20.120.1770">
    <property type="match status" value="1"/>
</dbReference>